<keyword evidence="2" id="KW-1185">Reference proteome</keyword>
<name>A0A0C2GV38_9BILA</name>
<sequence length="56" mass="6185">MTAFDQYVSIFKEDGSAQRGLISQYLTNPTAVRHVCRLVHVMAGDDEQKSPADAIC</sequence>
<organism evidence="1 2">
    <name type="scientific">Ancylostoma duodenale</name>
    <dbReference type="NCBI Taxonomy" id="51022"/>
    <lineage>
        <taxon>Eukaryota</taxon>
        <taxon>Metazoa</taxon>
        <taxon>Ecdysozoa</taxon>
        <taxon>Nematoda</taxon>
        <taxon>Chromadorea</taxon>
        <taxon>Rhabditida</taxon>
        <taxon>Rhabditina</taxon>
        <taxon>Rhabditomorpha</taxon>
        <taxon>Strongyloidea</taxon>
        <taxon>Ancylostomatidae</taxon>
        <taxon>Ancylostomatinae</taxon>
        <taxon>Ancylostoma</taxon>
    </lineage>
</organism>
<dbReference type="AlphaFoldDB" id="A0A0C2GV38"/>
<proteinExistence type="predicted"/>
<gene>
    <name evidence="1" type="ORF">ANCDUO_04388</name>
</gene>
<dbReference type="EMBL" id="KN727618">
    <property type="protein sequence ID" value="KIH65295.1"/>
    <property type="molecule type" value="Genomic_DNA"/>
</dbReference>
<evidence type="ECO:0000313" key="1">
    <source>
        <dbReference type="EMBL" id="KIH65295.1"/>
    </source>
</evidence>
<reference evidence="1 2" key="1">
    <citation type="submission" date="2013-12" db="EMBL/GenBank/DDBJ databases">
        <title>Draft genome of the parsitic nematode Ancylostoma duodenale.</title>
        <authorList>
            <person name="Mitreva M."/>
        </authorList>
    </citation>
    <scope>NUCLEOTIDE SEQUENCE [LARGE SCALE GENOMIC DNA]</scope>
    <source>
        <strain evidence="1 2">Zhejiang</strain>
    </source>
</reference>
<protein>
    <submittedName>
        <fullName evidence="1">Uncharacterized protein</fullName>
    </submittedName>
</protein>
<evidence type="ECO:0000313" key="2">
    <source>
        <dbReference type="Proteomes" id="UP000054047"/>
    </source>
</evidence>
<dbReference type="Proteomes" id="UP000054047">
    <property type="component" value="Unassembled WGS sequence"/>
</dbReference>
<accession>A0A0C2GV38</accession>